<feature type="non-terminal residue" evidence="2">
    <location>
        <position position="85"/>
    </location>
</feature>
<dbReference type="AlphaFoldDB" id="A0AAV5SYL7"/>
<accession>A0AAV5SYL7</accession>
<keyword evidence="1" id="KW-0472">Membrane</keyword>
<dbReference type="Proteomes" id="UP001432027">
    <property type="component" value="Unassembled WGS sequence"/>
</dbReference>
<organism evidence="2 3">
    <name type="scientific">Pristionchus entomophagus</name>
    <dbReference type="NCBI Taxonomy" id="358040"/>
    <lineage>
        <taxon>Eukaryota</taxon>
        <taxon>Metazoa</taxon>
        <taxon>Ecdysozoa</taxon>
        <taxon>Nematoda</taxon>
        <taxon>Chromadorea</taxon>
        <taxon>Rhabditida</taxon>
        <taxon>Rhabditina</taxon>
        <taxon>Diplogasteromorpha</taxon>
        <taxon>Diplogasteroidea</taxon>
        <taxon>Neodiplogasteridae</taxon>
        <taxon>Pristionchus</taxon>
    </lineage>
</organism>
<feature type="transmembrane region" description="Helical" evidence="1">
    <location>
        <begin position="53"/>
        <end position="76"/>
    </location>
</feature>
<dbReference type="EMBL" id="BTSX01000003">
    <property type="protein sequence ID" value="GMS87865.1"/>
    <property type="molecule type" value="Genomic_DNA"/>
</dbReference>
<protein>
    <submittedName>
        <fullName evidence="2">Uncharacterized protein</fullName>
    </submittedName>
</protein>
<comment type="caution">
    <text evidence="2">The sequence shown here is derived from an EMBL/GenBank/DDBJ whole genome shotgun (WGS) entry which is preliminary data.</text>
</comment>
<keyword evidence="1" id="KW-1133">Transmembrane helix</keyword>
<keyword evidence="1" id="KW-0812">Transmembrane</keyword>
<evidence type="ECO:0000313" key="2">
    <source>
        <dbReference type="EMBL" id="GMS87865.1"/>
    </source>
</evidence>
<gene>
    <name evidence="2" type="ORF">PENTCL1PPCAC_10040</name>
</gene>
<evidence type="ECO:0000256" key="1">
    <source>
        <dbReference type="SAM" id="Phobius"/>
    </source>
</evidence>
<keyword evidence="3" id="KW-1185">Reference proteome</keyword>
<name>A0AAV5SYL7_9BILA</name>
<proteinExistence type="predicted"/>
<sequence>MDDSSVINAYAVPSSPSPAIGDGLTVDKNEEVDGKSITPCFSMMNSTHRHATLLALLIIWAILTGCSITLGLLQSWSNAAYILPV</sequence>
<reference evidence="2" key="1">
    <citation type="submission" date="2023-10" db="EMBL/GenBank/DDBJ databases">
        <title>Genome assembly of Pristionchus species.</title>
        <authorList>
            <person name="Yoshida K."/>
            <person name="Sommer R.J."/>
        </authorList>
    </citation>
    <scope>NUCLEOTIDE SEQUENCE</scope>
    <source>
        <strain evidence="2">RS0144</strain>
    </source>
</reference>
<evidence type="ECO:0000313" key="3">
    <source>
        <dbReference type="Proteomes" id="UP001432027"/>
    </source>
</evidence>